<gene>
    <name evidence="2" type="ORF">SDC9_116862</name>
</gene>
<sequence>MPHPLGQHVRQNIPAGVQPLTDGAGEKQTAHPGGEGINWDDAARLFPPSRKLHHGVRHLTAEEISLRLSVKNIGFPGFQAVFQPCLVKKSHVQRAGVVHRPQLHQFQPLANAGEGGGRGHHGLHAGKLPGLEVRNPFRERPVLIGPGEIGNQIPQGADIQLAEGLGPLGADPLDELHACI</sequence>
<evidence type="ECO:0000313" key="2">
    <source>
        <dbReference type="EMBL" id="MPM69914.1"/>
    </source>
</evidence>
<organism evidence="2">
    <name type="scientific">bioreactor metagenome</name>
    <dbReference type="NCBI Taxonomy" id="1076179"/>
    <lineage>
        <taxon>unclassified sequences</taxon>
        <taxon>metagenomes</taxon>
        <taxon>ecological metagenomes</taxon>
    </lineage>
</organism>
<dbReference type="AlphaFoldDB" id="A0A645C7H6"/>
<reference evidence="2" key="1">
    <citation type="submission" date="2019-08" db="EMBL/GenBank/DDBJ databases">
        <authorList>
            <person name="Kucharzyk K."/>
            <person name="Murdoch R.W."/>
            <person name="Higgins S."/>
            <person name="Loffler F."/>
        </authorList>
    </citation>
    <scope>NUCLEOTIDE SEQUENCE</scope>
</reference>
<feature type="region of interest" description="Disordered" evidence="1">
    <location>
        <begin position="1"/>
        <end position="37"/>
    </location>
</feature>
<proteinExistence type="predicted"/>
<evidence type="ECO:0000256" key="1">
    <source>
        <dbReference type="SAM" id="MobiDB-lite"/>
    </source>
</evidence>
<name>A0A645C7H6_9ZZZZ</name>
<accession>A0A645C7H6</accession>
<dbReference type="EMBL" id="VSSQ01023156">
    <property type="protein sequence ID" value="MPM69914.1"/>
    <property type="molecule type" value="Genomic_DNA"/>
</dbReference>
<comment type="caution">
    <text evidence="2">The sequence shown here is derived from an EMBL/GenBank/DDBJ whole genome shotgun (WGS) entry which is preliminary data.</text>
</comment>
<protein>
    <submittedName>
        <fullName evidence="2">Uncharacterized protein</fullName>
    </submittedName>
</protein>